<evidence type="ECO:0008006" key="5">
    <source>
        <dbReference type="Google" id="ProtNLM"/>
    </source>
</evidence>
<sequence length="416" mass="48279">MQSAMLSHRFVLGIIALGVSFGLSLALTWDFRDALITGIITITITYTLLFIEHKQNRYEMKGKIDLLQRRVKELEVLKKHIIGEINQLEAYSSSLQMESNKLKNQIEKNQREFSSLGVEKKAIERQINQLTLEVNNLQANIDQSSNYLDELNKEKRSLDINGNLAKAEITQLKSQIDELQEQKQDLENNLTLLNRLRPQLEEKLYEMRLQLQELELQESKKNEILKVNDEAKNILEMSSTSLDDTIAQQKAEFRQLQEQITILQTERDQLQKEIWELLQQFDNVAQTPLDEQVDSEMELFPFAELIQEVNDMEIVDELPPEWNLLLQNLPPNEIEVLKIILQEDSNNEIDEKSPEQELNMPSLLINSINKRANNIFGKLIIELEHESPIISPEHRNNVSKLVHTYDILSSKQSSSN</sequence>
<evidence type="ECO:0000256" key="1">
    <source>
        <dbReference type="SAM" id="Coils"/>
    </source>
</evidence>
<gene>
    <name evidence="3" type="ORF">RINTHH_5280</name>
</gene>
<dbReference type="RefSeq" id="WP_008232447.1">
    <property type="nucleotide sequence ID" value="NZ_CAIY01000027.1"/>
</dbReference>
<evidence type="ECO:0000256" key="2">
    <source>
        <dbReference type="SAM" id="Phobius"/>
    </source>
</evidence>
<dbReference type="AlphaFoldDB" id="M1WZC7"/>
<dbReference type="STRING" id="1165094.RINTHH_5280"/>
<keyword evidence="2" id="KW-0472">Membrane</keyword>
<name>M1WZC7_9NOST</name>
<reference evidence="3 4" key="1">
    <citation type="submission" date="2012-05" db="EMBL/GenBank/DDBJ databases">
        <authorList>
            <person name="Hilton J."/>
        </authorList>
    </citation>
    <scope>NUCLEOTIDE SEQUENCE [LARGE SCALE GENOMIC DNA]</scope>
    <source>
        <strain evidence="3 4">HH01</strain>
    </source>
</reference>
<keyword evidence="1" id="KW-0175">Coiled coil</keyword>
<organism evidence="3 4">
    <name type="scientific">Richelia intracellularis HH01</name>
    <dbReference type="NCBI Taxonomy" id="1165094"/>
    <lineage>
        <taxon>Bacteria</taxon>
        <taxon>Bacillati</taxon>
        <taxon>Cyanobacteriota</taxon>
        <taxon>Cyanophyceae</taxon>
        <taxon>Nostocales</taxon>
        <taxon>Nostocaceae</taxon>
        <taxon>Richelia</taxon>
    </lineage>
</organism>
<reference evidence="4" key="2">
    <citation type="submission" date="2016-01" db="EMBL/GenBank/DDBJ databases">
        <title>Diatom-associated endosymboitic cyanobacterium lacks core nitrogen metabolism enzymes.</title>
        <authorList>
            <person name="Hilton J.A."/>
            <person name="Foster R.A."/>
            <person name="Tripp H.J."/>
            <person name="Carter B.J."/>
            <person name="Zehr J.P."/>
            <person name="Villareal T.A."/>
        </authorList>
    </citation>
    <scope>NUCLEOTIDE SEQUENCE [LARGE SCALE GENOMIC DNA]</scope>
    <source>
        <strain evidence="4">HH01</strain>
    </source>
</reference>
<dbReference type="SUPFAM" id="SSF58100">
    <property type="entry name" value="Bacterial hemolysins"/>
    <property type="match status" value="1"/>
</dbReference>
<comment type="caution">
    <text evidence="3">The sequence shown here is derived from an EMBL/GenBank/DDBJ whole genome shotgun (WGS) entry which is preliminary data.</text>
</comment>
<keyword evidence="4" id="KW-1185">Reference proteome</keyword>
<keyword evidence="2" id="KW-0812">Transmembrane</keyword>
<proteinExistence type="predicted"/>
<feature type="transmembrane region" description="Helical" evidence="2">
    <location>
        <begin position="36"/>
        <end position="53"/>
    </location>
</feature>
<protein>
    <recommendedName>
        <fullName evidence="5">TerB-C domain-containing protein</fullName>
    </recommendedName>
</protein>
<evidence type="ECO:0000313" key="4">
    <source>
        <dbReference type="Proteomes" id="UP000053051"/>
    </source>
</evidence>
<feature type="coiled-coil region" evidence="1">
    <location>
        <begin position="85"/>
        <end position="280"/>
    </location>
</feature>
<accession>M1WZC7</accession>
<dbReference type="Proteomes" id="UP000053051">
    <property type="component" value="Unassembled WGS sequence"/>
</dbReference>
<dbReference type="EMBL" id="CAIY01000027">
    <property type="protein sequence ID" value="CCH66683.1"/>
    <property type="molecule type" value="Genomic_DNA"/>
</dbReference>
<evidence type="ECO:0000313" key="3">
    <source>
        <dbReference type="EMBL" id="CCH66683.1"/>
    </source>
</evidence>
<keyword evidence="2" id="KW-1133">Transmembrane helix</keyword>